<dbReference type="EMBL" id="FNXT01001273">
    <property type="protein sequence ID" value="SZX77079.1"/>
    <property type="molecule type" value="Genomic_DNA"/>
</dbReference>
<dbReference type="AlphaFoldDB" id="A0A383VXT4"/>
<feature type="region of interest" description="Disordered" evidence="4">
    <location>
        <begin position="478"/>
        <end position="501"/>
    </location>
</feature>
<dbReference type="SUPFAM" id="SSF75005">
    <property type="entry name" value="Arabinanase/levansucrase/invertase"/>
    <property type="match status" value="1"/>
</dbReference>
<evidence type="ECO:0000313" key="8">
    <source>
        <dbReference type="EMBL" id="SZX77079.1"/>
    </source>
</evidence>
<dbReference type="InterPro" id="IPR001362">
    <property type="entry name" value="Glyco_hydro_32"/>
</dbReference>
<feature type="compositionally biased region" description="Low complexity" evidence="4">
    <location>
        <begin position="479"/>
        <end position="501"/>
    </location>
</feature>
<dbReference type="Gene3D" id="2.60.120.560">
    <property type="entry name" value="Exo-inulinase, domain 1"/>
    <property type="match status" value="2"/>
</dbReference>
<dbReference type="SUPFAM" id="SSF49899">
    <property type="entry name" value="Concanavalin A-like lectins/glucanases"/>
    <property type="match status" value="1"/>
</dbReference>
<comment type="similarity">
    <text evidence="1">Belongs to the glycosyl hydrolase 32 family.</text>
</comment>
<reference evidence="7 9" key="1">
    <citation type="submission" date="2016-10" db="EMBL/GenBank/DDBJ databases">
        <authorList>
            <person name="Cai Z."/>
        </authorList>
    </citation>
    <scope>NUCLEOTIDE SEQUENCE [LARGE SCALE GENOMIC DNA]</scope>
</reference>
<dbReference type="InterPro" id="IPR013189">
    <property type="entry name" value="Glyco_hydro_32_C"/>
</dbReference>
<dbReference type="SMART" id="SM00640">
    <property type="entry name" value="Glyco_32"/>
    <property type="match status" value="1"/>
</dbReference>
<feature type="domain" description="Glycosyl hydrolase family 32 N-terminal" evidence="5">
    <location>
        <begin position="2"/>
        <end position="134"/>
    </location>
</feature>
<keyword evidence="9" id="KW-1185">Reference proteome</keyword>
<organism evidence="7 9">
    <name type="scientific">Tetradesmus obliquus</name>
    <name type="common">Green alga</name>
    <name type="synonym">Acutodesmus obliquus</name>
    <dbReference type="NCBI Taxonomy" id="3088"/>
    <lineage>
        <taxon>Eukaryota</taxon>
        <taxon>Viridiplantae</taxon>
        <taxon>Chlorophyta</taxon>
        <taxon>core chlorophytes</taxon>
        <taxon>Chlorophyceae</taxon>
        <taxon>CS clade</taxon>
        <taxon>Sphaeropleales</taxon>
        <taxon>Scenedesmaceae</taxon>
        <taxon>Tetradesmus</taxon>
    </lineage>
</organism>
<dbReference type="EMBL" id="FNXT01000951">
    <property type="protein sequence ID" value="SZX69740.1"/>
    <property type="molecule type" value="Genomic_DNA"/>
</dbReference>
<dbReference type="GO" id="GO:0005975">
    <property type="term" value="P:carbohydrate metabolic process"/>
    <property type="evidence" value="ECO:0007669"/>
    <property type="project" value="InterPro"/>
</dbReference>
<dbReference type="InterPro" id="IPR023296">
    <property type="entry name" value="Glyco_hydro_beta-prop_sf"/>
</dbReference>
<name>A0A383VXT4_TETOB</name>
<sequence>MQYNPRAIQRGAPFWAHVVSKDLAHWTWLPPALLPDTMCDFNGVWSGAATVPEETGIPVLTYTAASTLVPEQGNFFQRQAMAVPEDMSDPLLKRWKKPDTNPFLVQVPPGGTNFQFRDPTEGRHAVWLALTSTQNPQPLPKSQFALAIGTQQNCLGGAGIFTAPTMAGPWSYAGNLYNQLDAEPEVNGQCRAGRTASNTSWPGPAYGGPCDQFGAYCRMWEVVDMAELEPGLFMLKWDDQSSFRGIFSQEWYVLGNGPWNFAAVNPPSSPVTAADGQANNSNSSRSNSTPVFGQQYSTYPNSSTSTVAAAEAAGSAAAAHATAAAANAAGQQQQQQQYDFDFNYVNASDDAAARSLFRGELDGQRFAPMRMDYGSVYASMVWRTSDMRQVMLSWIMDTAAGCSGSCSDQLPDVIARMGFKSAQTLPRVLTYEPLTKTLRAYPVNETALLRGQQVFNATAAPVAASPNTTLLIPEGVVQNTTSSSSNSTSDNSTAAQQQQPTARQFEVQLNFTLQPLGTSAGNTAGTSPGTSPSPAPVLVTPASPAGNVAVVVVNSSSNATVGNATAGNTGLARKLQQQQQQNQQQQQQQQPPGDFTVGLRILTGKGTYTDVYLHCLLQAPNSNQSAQPAAPAGAAAIANLSVWVDKTHAGKSSNTSFIEGGPVPLPVNASEAWMVPQQPLGLSVFVDHSVVEVYALGGLARVYALGGISSNTSFIEGGPVPLPVNASEAWMVPQQPLGLSVFVDHSVVEVYALGGLARVSSRIYPEGDDVAWGLVVWSNPPTLAADDGDGGGAAGGAWDVVMDVTVWEMQNAWTPPNC</sequence>
<dbReference type="PANTHER" id="PTHR31953">
    <property type="entry name" value="BETA-FRUCTOFURANOSIDASE, INSOLUBLE ISOENZYME CWINV1-RELATED"/>
    <property type="match status" value="1"/>
</dbReference>
<feature type="region of interest" description="Disordered" evidence="4">
    <location>
        <begin position="559"/>
        <end position="596"/>
    </location>
</feature>
<dbReference type="InterPro" id="IPR013148">
    <property type="entry name" value="Glyco_hydro_32_N"/>
</dbReference>
<evidence type="ECO:0008006" key="10">
    <source>
        <dbReference type="Google" id="ProtNLM"/>
    </source>
</evidence>
<feature type="domain" description="Glycosyl hydrolase family 32 C-terminal" evidence="6">
    <location>
        <begin position="735"/>
        <end position="778"/>
    </location>
</feature>
<dbReference type="Gene3D" id="2.115.10.20">
    <property type="entry name" value="Glycosyl hydrolase domain, family 43"/>
    <property type="match status" value="2"/>
</dbReference>
<dbReference type="Proteomes" id="UP000256970">
    <property type="component" value="Unassembled WGS sequence"/>
</dbReference>
<evidence type="ECO:0000256" key="1">
    <source>
        <dbReference type="ARBA" id="ARBA00009902"/>
    </source>
</evidence>
<evidence type="ECO:0000259" key="5">
    <source>
        <dbReference type="Pfam" id="PF00251"/>
    </source>
</evidence>
<dbReference type="Pfam" id="PF08244">
    <property type="entry name" value="Glyco_hydro_32C"/>
    <property type="match status" value="2"/>
</dbReference>
<feature type="compositionally biased region" description="Low complexity" evidence="4">
    <location>
        <begin position="517"/>
        <end position="532"/>
    </location>
</feature>
<feature type="compositionally biased region" description="Low complexity" evidence="4">
    <location>
        <begin position="576"/>
        <end position="590"/>
    </location>
</feature>
<gene>
    <name evidence="7" type="ORF">BQ4739_LOCUS10021</name>
    <name evidence="8" type="ORF">BQ4739_LOCUS17429</name>
</gene>
<dbReference type="GO" id="GO:0004553">
    <property type="term" value="F:hydrolase activity, hydrolyzing O-glycosyl compounds"/>
    <property type="evidence" value="ECO:0007669"/>
    <property type="project" value="InterPro"/>
</dbReference>
<accession>A0A383VXT4</accession>
<protein>
    <recommendedName>
        <fullName evidence="10">Glycosyl hydrolase family 32 N-terminal domain-containing protein</fullName>
    </recommendedName>
</protein>
<feature type="compositionally biased region" description="Low complexity" evidence="4">
    <location>
        <begin position="279"/>
        <end position="288"/>
    </location>
</feature>
<dbReference type="Pfam" id="PF00251">
    <property type="entry name" value="Glyco_hydro_32N"/>
    <property type="match status" value="1"/>
</dbReference>
<dbReference type="InterPro" id="IPR050551">
    <property type="entry name" value="Fructan_Metab_Enzymes"/>
</dbReference>
<evidence type="ECO:0000313" key="9">
    <source>
        <dbReference type="Proteomes" id="UP000256970"/>
    </source>
</evidence>
<dbReference type="STRING" id="3088.A0A383VXT4"/>
<feature type="domain" description="Glycosyl hydrolase family 32 C-terminal" evidence="6">
    <location>
        <begin position="480"/>
        <end position="698"/>
    </location>
</feature>
<evidence type="ECO:0000313" key="7">
    <source>
        <dbReference type="EMBL" id="SZX69740.1"/>
    </source>
</evidence>
<feature type="region of interest" description="Disordered" evidence="4">
    <location>
        <begin position="516"/>
        <end position="539"/>
    </location>
</feature>
<evidence type="ECO:0000256" key="3">
    <source>
        <dbReference type="ARBA" id="ARBA00023295"/>
    </source>
</evidence>
<keyword evidence="2" id="KW-0378">Hydrolase</keyword>
<keyword evidence="3" id="KW-0326">Glycosidase</keyword>
<evidence type="ECO:0000259" key="6">
    <source>
        <dbReference type="Pfam" id="PF08244"/>
    </source>
</evidence>
<dbReference type="InterPro" id="IPR013320">
    <property type="entry name" value="ConA-like_dom_sf"/>
</dbReference>
<evidence type="ECO:0000256" key="4">
    <source>
        <dbReference type="SAM" id="MobiDB-lite"/>
    </source>
</evidence>
<proteinExistence type="inferred from homology"/>
<feature type="region of interest" description="Disordered" evidence="4">
    <location>
        <begin position="268"/>
        <end position="295"/>
    </location>
</feature>
<evidence type="ECO:0000256" key="2">
    <source>
        <dbReference type="ARBA" id="ARBA00022801"/>
    </source>
</evidence>